<accession>A8LX09</accession>
<sequence>MGGLRSASRAEDRVGPLLDLLFGLAADQSDPPSGETARWIAHAEGVDVVAARLPPARPDAAPPPATGWRAAPAGGLPAH</sequence>
<organism evidence="2">
    <name type="scientific">Salinispora arenicola (strain CNS-205)</name>
    <dbReference type="NCBI Taxonomy" id="391037"/>
    <lineage>
        <taxon>Bacteria</taxon>
        <taxon>Bacillati</taxon>
        <taxon>Actinomycetota</taxon>
        <taxon>Actinomycetes</taxon>
        <taxon>Micromonosporales</taxon>
        <taxon>Micromonosporaceae</taxon>
        <taxon>Salinispora</taxon>
    </lineage>
</organism>
<dbReference type="PATRIC" id="fig|391037.6.peg.3393"/>
<feature type="region of interest" description="Disordered" evidence="1">
    <location>
        <begin position="54"/>
        <end position="79"/>
    </location>
</feature>
<dbReference type="KEGG" id="saq:Sare_3367"/>
<gene>
    <name evidence="2" type="ordered locus">Sare_3367</name>
</gene>
<feature type="compositionally biased region" description="Pro residues" evidence="1">
    <location>
        <begin position="55"/>
        <end position="65"/>
    </location>
</feature>
<evidence type="ECO:0000256" key="1">
    <source>
        <dbReference type="SAM" id="MobiDB-lite"/>
    </source>
</evidence>
<proteinExistence type="predicted"/>
<dbReference type="AlphaFoldDB" id="A8LX09"/>
<evidence type="ECO:0000313" key="2">
    <source>
        <dbReference type="EMBL" id="ABV99169.1"/>
    </source>
</evidence>
<protein>
    <submittedName>
        <fullName evidence="2">Uncharacterized protein</fullName>
    </submittedName>
</protein>
<name>A8LX09_SALAI</name>
<dbReference type="EMBL" id="CP000850">
    <property type="protein sequence ID" value="ABV99169.1"/>
    <property type="molecule type" value="Genomic_DNA"/>
</dbReference>
<reference evidence="2" key="1">
    <citation type="submission" date="2007-10" db="EMBL/GenBank/DDBJ databases">
        <title>Complete sequence of Salinispora arenicola CNS-205.</title>
        <authorList>
            <consortium name="US DOE Joint Genome Institute"/>
            <person name="Copeland A."/>
            <person name="Lucas S."/>
            <person name="Lapidus A."/>
            <person name="Barry K."/>
            <person name="Glavina del Rio T."/>
            <person name="Dalin E."/>
            <person name="Tice H."/>
            <person name="Pitluck S."/>
            <person name="Foster B."/>
            <person name="Schmutz J."/>
            <person name="Larimer F."/>
            <person name="Land M."/>
            <person name="Hauser L."/>
            <person name="Kyrpides N."/>
            <person name="Ivanova N."/>
            <person name="Jensen P.R."/>
            <person name="Moore B.S."/>
            <person name="Penn K."/>
            <person name="Jenkins C."/>
            <person name="Udwary D."/>
            <person name="Xiang L."/>
            <person name="Gontang E."/>
            <person name="Richardson P."/>
        </authorList>
    </citation>
    <scope>NUCLEOTIDE SEQUENCE [LARGE SCALE GENOMIC DNA]</scope>
    <source>
        <strain evidence="2">CNS-205</strain>
    </source>
</reference>
<dbReference type="HOGENOM" id="CLU_2603949_0_0_11"/>